<dbReference type="GO" id="GO:0016799">
    <property type="term" value="F:hydrolase activity, hydrolyzing N-glycosyl compounds"/>
    <property type="evidence" value="ECO:0007669"/>
    <property type="project" value="InterPro"/>
</dbReference>
<evidence type="ECO:0000313" key="2">
    <source>
        <dbReference type="EMBL" id="KPL55036.1"/>
    </source>
</evidence>
<dbReference type="InterPro" id="IPR036452">
    <property type="entry name" value="Ribo_hydro-like"/>
</dbReference>
<protein>
    <recommendedName>
        <fullName evidence="1">Inosine/uridine-preferring nucleoside hydrolase domain-containing protein</fullName>
    </recommendedName>
</protein>
<dbReference type="Proteomes" id="UP000048984">
    <property type="component" value="Unassembled WGS sequence"/>
</dbReference>
<comment type="caution">
    <text evidence="2">The sequence shown here is derived from an EMBL/GenBank/DDBJ whole genome shotgun (WGS) entry which is preliminary data.</text>
</comment>
<feature type="domain" description="Inosine/uridine-preferring nucleoside hydrolase" evidence="1">
    <location>
        <begin position="17"/>
        <end position="181"/>
    </location>
</feature>
<dbReference type="Pfam" id="PF01156">
    <property type="entry name" value="IU_nuc_hydro"/>
    <property type="match status" value="1"/>
</dbReference>
<keyword evidence="3" id="KW-1185">Reference proteome</keyword>
<sequence length="312" mass="33684">MGQPVANDVTPRADCTVIDTDFDIDDMMAIPIVIGNRHVAAIITSEGYTRAEAGAAALSRLIAEPGQRAIPVIAGANSDRDPADIAKTWPWLQYFRNAMNRANNFLAVAPPIAANKPDFVEALVAATSSCKTVDFVMIGSYSSFAKYSPALSTKIAHVVSMGKPIGDPAQRPGNFSFNCEYDMPACELATRQIKSYKGIWVDVPRNKPVRYEPSLAMVEGLKDAGLPGTLKAALLGKRDTWDPVKVAKEAGGPGGLSLLWDQSASLYLLHPEAFVPVGGHFEPRLVGDSDEATLASMRRMWTDDTNRAVTYK</sequence>
<evidence type="ECO:0000313" key="3">
    <source>
        <dbReference type="Proteomes" id="UP000048984"/>
    </source>
</evidence>
<dbReference type="InterPro" id="IPR001910">
    <property type="entry name" value="Inosine/uridine_hydrolase_dom"/>
</dbReference>
<accession>A0A0P6WF49</accession>
<evidence type="ECO:0000259" key="1">
    <source>
        <dbReference type="Pfam" id="PF01156"/>
    </source>
</evidence>
<reference evidence="2 3" key="1">
    <citation type="submission" date="2015-09" db="EMBL/GenBank/DDBJ databases">
        <authorList>
            <person name="Jackson K.R."/>
            <person name="Lunt B.L."/>
            <person name="Fisher J.N.B."/>
            <person name="Gardner A.V."/>
            <person name="Bailey M.E."/>
            <person name="Deus L.M."/>
            <person name="Earl A.S."/>
            <person name="Gibby P.D."/>
            <person name="Hartmann K.A."/>
            <person name="Liu J.E."/>
            <person name="Manci A.M."/>
            <person name="Nielsen D.A."/>
            <person name="Solomon M.B."/>
            <person name="Breakwell D.P."/>
            <person name="Burnett S.H."/>
            <person name="Grose J.H."/>
        </authorList>
    </citation>
    <scope>NUCLEOTIDE SEQUENCE [LARGE SCALE GENOMIC DNA]</scope>
    <source>
        <strain evidence="2 3">16</strain>
    </source>
</reference>
<gene>
    <name evidence="2" type="ORF">ABB55_24740</name>
</gene>
<dbReference type="AlphaFoldDB" id="A0A0P6WF49"/>
<organism evidence="2 3">
    <name type="scientific">Prosthecodimorpha hirschii</name>
    <dbReference type="NCBI Taxonomy" id="665126"/>
    <lineage>
        <taxon>Bacteria</taxon>
        <taxon>Pseudomonadati</taxon>
        <taxon>Pseudomonadota</taxon>
        <taxon>Alphaproteobacteria</taxon>
        <taxon>Hyphomicrobiales</taxon>
        <taxon>Ancalomicrobiaceae</taxon>
        <taxon>Prosthecodimorpha</taxon>
    </lineage>
</organism>
<reference evidence="2 3" key="2">
    <citation type="submission" date="2015-10" db="EMBL/GenBank/DDBJ databases">
        <title>Draft Genome Sequence of Prosthecomicrobium hirschii ATCC 27832.</title>
        <authorList>
            <person name="Daniel J."/>
            <person name="Givan S.A."/>
            <person name="Brun Y.V."/>
            <person name="Brown P.J."/>
        </authorList>
    </citation>
    <scope>NUCLEOTIDE SEQUENCE [LARGE SCALE GENOMIC DNA]</scope>
    <source>
        <strain evidence="2 3">16</strain>
    </source>
</reference>
<dbReference type="SUPFAM" id="SSF53590">
    <property type="entry name" value="Nucleoside hydrolase"/>
    <property type="match status" value="1"/>
</dbReference>
<dbReference type="EMBL" id="LJYW01000001">
    <property type="protein sequence ID" value="KPL55036.1"/>
    <property type="molecule type" value="Genomic_DNA"/>
</dbReference>
<name>A0A0P6WF49_9HYPH</name>
<proteinExistence type="predicted"/>
<dbReference type="Gene3D" id="3.90.245.10">
    <property type="entry name" value="Ribonucleoside hydrolase-like"/>
    <property type="match status" value="1"/>
</dbReference>